<organism evidence="2 3">
    <name type="scientific">Dendrothele bispora (strain CBS 962.96)</name>
    <dbReference type="NCBI Taxonomy" id="1314807"/>
    <lineage>
        <taxon>Eukaryota</taxon>
        <taxon>Fungi</taxon>
        <taxon>Dikarya</taxon>
        <taxon>Basidiomycota</taxon>
        <taxon>Agaricomycotina</taxon>
        <taxon>Agaricomycetes</taxon>
        <taxon>Agaricomycetidae</taxon>
        <taxon>Agaricales</taxon>
        <taxon>Agaricales incertae sedis</taxon>
        <taxon>Dendrothele</taxon>
    </lineage>
</organism>
<name>A0A4S8LUB1_DENBC</name>
<dbReference type="EMBL" id="ML179258">
    <property type="protein sequence ID" value="THU93134.1"/>
    <property type="molecule type" value="Genomic_DNA"/>
</dbReference>
<gene>
    <name evidence="2" type="ORF">K435DRAFT_861830</name>
</gene>
<evidence type="ECO:0000313" key="2">
    <source>
        <dbReference type="EMBL" id="THU93134.1"/>
    </source>
</evidence>
<feature type="region of interest" description="Disordered" evidence="1">
    <location>
        <begin position="74"/>
        <end position="102"/>
    </location>
</feature>
<feature type="compositionally biased region" description="Pro residues" evidence="1">
    <location>
        <begin position="400"/>
        <end position="411"/>
    </location>
</feature>
<feature type="region of interest" description="Disordered" evidence="1">
    <location>
        <begin position="327"/>
        <end position="346"/>
    </location>
</feature>
<feature type="region of interest" description="Disordered" evidence="1">
    <location>
        <begin position="159"/>
        <end position="217"/>
    </location>
</feature>
<dbReference type="AlphaFoldDB" id="A0A4S8LUB1"/>
<sequence length="436" mass="47726">MNDKGTFCGCPNCPPDVFLSWQVCRDNRNGNMGRIFVACDRYHPNPPNIMLTEAQRKCGYFRWKEPHDGELPYILSPDLNNYLPPPPPPPTQPPSQPPSRTTGKALCPVCNKKNTNTSCRNNACKSCCIQFGGCTTVYDHRGALQQMSEFFYDSLTPNSTLPSTQRATSPPPPPLTLSLTPTSALPPTQSQKETSPTPNPPSSSQPSRAPLTQAQPSNDVVHRFSIRMLQAKRMKNDMFPIDRRLTPEHSQLIAKAAATSVMVFGWVSSLRPMPVEVNSALVNGTVSIDEELVGAVQLQGNMVEFFCRKVGIQPGVMECEGLEDLRRNASSPNSVDVPGPLGNRRTAFKDRLDNFQASTLHSRRSQHSKRPASKTPSPSSKPKQKRSCRQSPISISSSSPSPPPASPPASPSAPIVEIPTDTSAGYPCSYPRVFNF</sequence>
<feature type="compositionally biased region" description="Low complexity" evidence="1">
    <location>
        <begin position="389"/>
        <end position="399"/>
    </location>
</feature>
<accession>A0A4S8LUB1</accession>
<feature type="compositionally biased region" description="Basic residues" evidence="1">
    <location>
        <begin position="361"/>
        <end position="372"/>
    </location>
</feature>
<keyword evidence="3" id="KW-1185">Reference proteome</keyword>
<feature type="compositionally biased region" description="Low complexity" evidence="1">
    <location>
        <begin position="176"/>
        <end position="191"/>
    </location>
</feature>
<feature type="compositionally biased region" description="Pro residues" evidence="1">
    <location>
        <begin position="83"/>
        <end position="97"/>
    </location>
</feature>
<evidence type="ECO:0000313" key="3">
    <source>
        <dbReference type="Proteomes" id="UP000297245"/>
    </source>
</evidence>
<dbReference type="Proteomes" id="UP000297245">
    <property type="component" value="Unassembled WGS sequence"/>
</dbReference>
<feature type="region of interest" description="Disordered" evidence="1">
    <location>
        <begin position="356"/>
        <end position="428"/>
    </location>
</feature>
<protein>
    <submittedName>
        <fullName evidence="2">Uncharacterized protein</fullName>
    </submittedName>
</protein>
<reference evidence="2 3" key="1">
    <citation type="journal article" date="2019" name="Nat. Ecol. Evol.">
        <title>Megaphylogeny resolves global patterns of mushroom evolution.</title>
        <authorList>
            <person name="Varga T."/>
            <person name="Krizsan K."/>
            <person name="Foldi C."/>
            <person name="Dima B."/>
            <person name="Sanchez-Garcia M."/>
            <person name="Sanchez-Ramirez S."/>
            <person name="Szollosi G.J."/>
            <person name="Szarkandi J.G."/>
            <person name="Papp V."/>
            <person name="Albert L."/>
            <person name="Andreopoulos W."/>
            <person name="Angelini C."/>
            <person name="Antonin V."/>
            <person name="Barry K.W."/>
            <person name="Bougher N.L."/>
            <person name="Buchanan P."/>
            <person name="Buyck B."/>
            <person name="Bense V."/>
            <person name="Catcheside P."/>
            <person name="Chovatia M."/>
            <person name="Cooper J."/>
            <person name="Damon W."/>
            <person name="Desjardin D."/>
            <person name="Finy P."/>
            <person name="Geml J."/>
            <person name="Haridas S."/>
            <person name="Hughes K."/>
            <person name="Justo A."/>
            <person name="Karasinski D."/>
            <person name="Kautmanova I."/>
            <person name="Kiss B."/>
            <person name="Kocsube S."/>
            <person name="Kotiranta H."/>
            <person name="LaButti K.M."/>
            <person name="Lechner B.E."/>
            <person name="Liimatainen K."/>
            <person name="Lipzen A."/>
            <person name="Lukacs Z."/>
            <person name="Mihaltcheva S."/>
            <person name="Morgado L.N."/>
            <person name="Niskanen T."/>
            <person name="Noordeloos M.E."/>
            <person name="Ohm R.A."/>
            <person name="Ortiz-Santana B."/>
            <person name="Ovrebo C."/>
            <person name="Racz N."/>
            <person name="Riley R."/>
            <person name="Savchenko A."/>
            <person name="Shiryaev A."/>
            <person name="Soop K."/>
            <person name="Spirin V."/>
            <person name="Szebenyi C."/>
            <person name="Tomsovsky M."/>
            <person name="Tulloss R.E."/>
            <person name="Uehling J."/>
            <person name="Grigoriev I.V."/>
            <person name="Vagvolgyi C."/>
            <person name="Papp T."/>
            <person name="Martin F.M."/>
            <person name="Miettinen O."/>
            <person name="Hibbett D.S."/>
            <person name="Nagy L.G."/>
        </authorList>
    </citation>
    <scope>NUCLEOTIDE SEQUENCE [LARGE SCALE GENOMIC DNA]</scope>
    <source>
        <strain evidence="2 3">CBS 962.96</strain>
    </source>
</reference>
<evidence type="ECO:0000256" key="1">
    <source>
        <dbReference type="SAM" id="MobiDB-lite"/>
    </source>
</evidence>
<proteinExistence type="predicted"/>